<reference evidence="2 3" key="1">
    <citation type="submission" date="2024-03" db="EMBL/GenBank/DDBJ databases">
        <title>Human intestinal bacterial collection.</title>
        <authorList>
            <person name="Pauvert C."/>
            <person name="Hitch T.C.A."/>
            <person name="Clavel T."/>
        </authorList>
    </citation>
    <scope>NUCLEOTIDE SEQUENCE [LARGE SCALE GENOMIC DNA]</scope>
    <source>
        <strain evidence="2 3">CLA-KB-H122</strain>
    </source>
</reference>
<gene>
    <name evidence="2" type="ORF">WMO46_10060</name>
</gene>
<evidence type="ECO:0000313" key="3">
    <source>
        <dbReference type="Proteomes" id="UP001460202"/>
    </source>
</evidence>
<dbReference type="Proteomes" id="UP001460202">
    <property type="component" value="Unassembled WGS sequence"/>
</dbReference>
<protein>
    <submittedName>
        <fullName evidence="2">Uncharacterized protein</fullName>
    </submittedName>
</protein>
<accession>A0ABV1GXZ0</accession>
<comment type="caution">
    <text evidence="2">The sequence shown here is derived from an EMBL/GenBank/DDBJ whole genome shotgun (WGS) entry which is preliminary data.</text>
</comment>
<keyword evidence="1" id="KW-1133">Transmembrane helix</keyword>
<organism evidence="2 3">
    <name type="scientific">Alistipes intestinihominis</name>
    <dbReference type="NCBI Taxonomy" id="3133172"/>
    <lineage>
        <taxon>Bacteria</taxon>
        <taxon>Pseudomonadati</taxon>
        <taxon>Bacteroidota</taxon>
        <taxon>Bacteroidia</taxon>
        <taxon>Bacteroidales</taxon>
        <taxon>Rikenellaceae</taxon>
        <taxon>Alistipes</taxon>
    </lineage>
</organism>
<feature type="transmembrane region" description="Helical" evidence="1">
    <location>
        <begin position="91"/>
        <end position="117"/>
    </location>
</feature>
<dbReference type="EMBL" id="JBBMFL010000011">
    <property type="protein sequence ID" value="MEQ2545285.1"/>
    <property type="molecule type" value="Genomic_DNA"/>
</dbReference>
<keyword evidence="1" id="KW-0472">Membrane</keyword>
<keyword evidence="1" id="KW-0812">Transmembrane</keyword>
<proteinExistence type="predicted"/>
<evidence type="ECO:0000313" key="2">
    <source>
        <dbReference type="EMBL" id="MEQ2545285.1"/>
    </source>
</evidence>
<dbReference type="RefSeq" id="WP_278964522.1">
    <property type="nucleotide sequence ID" value="NZ_JBBMFL010000011.1"/>
</dbReference>
<evidence type="ECO:0000256" key="1">
    <source>
        <dbReference type="SAM" id="Phobius"/>
    </source>
</evidence>
<name>A0ABV1GXZ0_9BACT</name>
<feature type="transmembrane region" description="Helical" evidence="1">
    <location>
        <begin position="33"/>
        <end position="51"/>
    </location>
</feature>
<sequence>MKLTDERFWIWEIALTLSLSALPLMLYGDNIGIVTLIIVSYAIAGAIGLMFSSKTRCVLTWFLMFVISVGAYIIDIILIAAFSLIEMEPYPFIMGQICFLPIYLFVNGLVCIVGGIIMRLTKKRNRRQAMENEWKVEIGKDKDLADKV</sequence>
<keyword evidence="3" id="KW-1185">Reference proteome</keyword>
<feature type="transmembrane region" description="Helical" evidence="1">
    <location>
        <begin position="58"/>
        <end position="85"/>
    </location>
</feature>
<feature type="transmembrane region" description="Helical" evidence="1">
    <location>
        <begin position="9"/>
        <end position="27"/>
    </location>
</feature>